<comment type="caution">
    <text evidence="5">The sequence shown here is derived from an EMBL/GenBank/DDBJ whole genome shotgun (WGS) entry which is preliminary data.</text>
</comment>
<feature type="compositionally biased region" description="Low complexity" evidence="3">
    <location>
        <begin position="35"/>
        <end position="44"/>
    </location>
</feature>
<keyword evidence="6" id="KW-1185">Reference proteome</keyword>
<dbReference type="InterPro" id="IPR015404">
    <property type="entry name" value="Vps5_C"/>
</dbReference>
<dbReference type="PROSITE" id="PS50195">
    <property type="entry name" value="PX"/>
    <property type="match status" value="1"/>
</dbReference>
<organism evidence="5 6">
    <name type="scientific">Cichlidogyrus casuarinus</name>
    <dbReference type="NCBI Taxonomy" id="1844966"/>
    <lineage>
        <taxon>Eukaryota</taxon>
        <taxon>Metazoa</taxon>
        <taxon>Spiralia</taxon>
        <taxon>Lophotrochozoa</taxon>
        <taxon>Platyhelminthes</taxon>
        <taxon>Monogenea</taxon>
        <taxon>Monopisthocotylea</taxon>
        <taxon>Dactylogyridea</taxon>
        <taxon>Ancyrocephalidae</taxon>
        <taxon>Cichlidogyrus</taxon>
    </lineage>
</organism>
<feature type="region of interest" description="Disordered" evidence="3">
    <location>
        <begin position="1"/>
        <end position="44"/>
    </location>
</feature>
<reference evidence="5 6" key="1">
    <citation type="submission" date="2024-11" db="EMBL/GenBank/DDBJ databases">
        <title>Adaptive evolution of stress response genes in parasites aligns with host niche diversity.</title>
        <authorList>
            <person name="Hahn C."/>
            <person name="Resl P."/>
        </authorList>
    </citation>
    <scope>NUCLEOTIDE SEQUENCE [LARGE SCALE GENOMIC DNA]</scope>
    <source>
        <strain evidence="5">EGGRZ-B1_66</strain>
        <tissue evidence="5">Body</tissue>
    </source>
</reference>
<dbReference type="PANTHER" id="PTHR45850">
    <property type="entry name" value="SORTING NEXIN FAMILY MEMBER"/>
    <property type="match status" value="1"/>
</dbReference>
<evidence type="ECO:0000256" key="2">
    <source>
        <dbReference type="SAM" id="Coils"/>
    </source>
</evidence>
<evidence type="ECO:0000256" key="3">
    <source>
        <dbReference type="SAM" id="MobiDB-lite"/>
    </source>
</evidence>
<dbReference type="InterPro" id="IPR027267">
    <property type="entry name" value="AH/BAR_dom_sf"/>
</dbReference>
<dbReference type="SMART" id="SM00312">
    <property type="entry name" value="PX"/>
    <property type="match status" value="1"/>
</dbReference>
<dbReference type="SUPFAM" id="SSF64268">
    <property type="entry name" value="PX domain"/>
    <property type="match status" value="1"/>
</dbReference>
<dbReference type="Pfam" id="PF09325">
    <property type="entry name" value="Vps5"/>
    <property type="match status" value="1"/>
</dbReference>
<dbReference type="Gene3D" id="3.30.1520.10">
    <property type="entry name" value="Phox-like domain"/>
    <property type="match status" value="1"/>
</dbReference>
<dbReference type="InterPro" id="IPR001683">
    <property type="entry name" value="PX_dom"/>
</dbReference>
<comment type="similarity">
    <text evidence="1">Belongs to the sorting nexin family.</text>
</comment>
<proteinExistence type="inferred from homology"/>
<dbReference type="InterPro" id="IPR036871">
    <property type="entry name" value="PX_dom_sf"/>
</dbReference>
<accession>A0ABD2QAP5</accession>
<feature type="domain" description="PX" evidence="4">
    <location>
        <begin position="32"/>
        <end position="187"/>
    </location>
</feature>
<evidence type="ECO:0000256" key="1">
    <source>
        <dbReference type="ARBA" id="ARBA00010883"/>
    </source>
</evidence>
<gene>
    <name evidence="5" type="primary">SNX5</name>
    <name evidence="5" type="ORF">Ciccas_004876</name>
</gene>
<evidence type="ECO:0000259" key="4">
    <source>
        <dbReference type="PROSITE" id="PS50195"/>
    </source>
</evidence>
<dbReference type="Proteomes" id="UP001626550">
    <property type="component" value="Unassembled WGS sequence"/>
</dbReference>
<dbReference type="PANTHER" id="PTHR45850:SF1">
    <property type="entry name" value="SORTING NEXIN 6, ISOFORM B"/>
    <property type="match status" value="1"/>
</dbReference>
<feature type="coiled-coil region" evidence="2">
    <location>
        <begin position="335"/>
        <end position="362"/>
    </location>
</feature>
<dbReference type="Gene3D" id="1.20.1270.60">
    <property type="entry name" value="Arfaptin homology (AH) domain/BAR domain"/>
    <property type="match status" value="1"/>
</dbReference>
<evidence type="ECO:0000313" key="5">
    <source>
        <dbReference type="EMBL" id="KAL3316483.1"/>
    </source>
</evidence>
<evidence type="ECO:0000313" key="6">
    <source>
        <dbReference type="Proteomes" id="UP001626550"/>
    </source>
</evidence>
<dbReference type="Pfam" id="PF00787">
    <property type="entry name" value="PX"/>
    <property type="match status" value="1"/>
</dbReference>
<keyword evidence="2" id="KW-0175">Coiled coil</keyword>
<name>A0ABD2QAP5_9PLAT</name>
<protein>
    <submittedName>
        <fullName evidence="5">Sorting nexin-5</fullName>
    </submittedName>
</protein>
<dbReference type="AlphaFoldDB" id="A0ABD2QAP5"/>
<sequence length="390" mass="44295">MTSSNMGGFDIGTEEHDTVALGGDAITPESNKNPVSTVVRSRSQSVLSNSGLSLKVDIPESKSEHDKSNLPEYKPESNVWRQYEEFLWLHQNLLDCASYEGIIIPPAPPRPDFENSRMKLRNLNSLEASVTESELKKMKDDLHEEYIASFKKTVAMHENFLKRLAKHPKIRTDTNLRIFLVHEGDLSVRTQNTKEKAFALLKNLSKTVDESLLLSNQVDNDQFFREEKSNLVQYHKKIKTAASAAESVHKSRVNSTQNMLQTQIAFSDLANSPPASALISANVSEIKLAEKFSSFFEKAQKFESGLAADEDWKLCDTLKYYQRESDAAKLVLYQRSKLLAEYETASKNLDRARERRKDTTLQETVSKLAYEKFENISKSAKEGFFLSVFF</sequence>
<dbReference type="EMBL" id="JBJKFK010000534">
    <property type="protein sequence ID" value="KAL3316483.1"/>
    <property type="molecule type" value="Genomic_DNA"/>
</dbReference>